<keyword evidence="1 2" id="KW-0378">Hydrolase</keyword>
<dbReference type="NCBIfam" id="TIGR02258">
    <property type="entry name" value="2_5_ligase"/>
    <property type="match status" value="1"/>
</dbReference>
<dbReference type="Pfam" id="PF13563">
    <property type="entry name" value="2_5_RNA_ligase2"/>
    <property type="match status" value="1"/>
</dbReference>
<dbReference type="HAMAP" id="MF_01940">
    <property type="entry name" value="RNA_CPDase"/>
    <property type="match status" value="1"/>
</dbReference>
<evidence type="ECO:0000256" key="2">
    <source>
        <dbReference type="HAMAP-Rule" id="MF_01940"/>
    </source>
</evidence>
<dbReference type="EC" id="3.1.4.58" evidence="2"/>
<name>A0A1G1KYQ7_9BACT</name>
<proteinExistence type="inferred from homology"/>
<evidence type="ECO:0000313" key="4">
    <source>
        <dbReference type="Proteomes" id="UP000178187"/>
    </source>
</evidence>
<comment type="catalytic activity">
    <reaction evidence="2">
        <text>a 3'-end 2',3'-cyclophospho-ribonucleotide-RNA + H2O = a 3'-end 2'-phospho-ribonucleotide-RNA + H(+)</text>
        <dbReference type="Rhea" id="RHEA:11828"/>
        <dbReference type="Rhea" id="RHEA-COMP:10464"/>
        <dbReference type="Rhea" id="RHEA-COMP:17353"/>
        <dbReference type="ChEBI" id="CHEBI:15377"/>
        <dbReference type="ChEBI" id="CHEBI:15378"/>
        <dbReference type="ChEBI" id="CHEBI:83064"/>
        <dbReference type="ChEBI" id="CHEBI:173113"/>
        <dbReference type="EC" id="3.1.4.58"/>
    </reaction>
</comment>
<feature type="short sequence motif" description="HXTX 1" evidence="2">
    <location>
        <begin position="45"/>
        <end position="48"/>
    </location>
</feature>
<dbReference type="Proteomes" id="UP000178187">
    <property type="component" value="Unassembled WGS sequence"/>
</dbReference>
<dbReference type="PANTHER" id="PTHR35561:SF1">
    <property type="entry name" value="RNA 2',3'-CYCLIC PHOSPHODIESTERASE"/>
    <property type="match status" value="1"/>
</dbReference>
<dbReference type="GO" id="GO:0016874">
    <property type="term" value="F:ligase activity"/>
    <property type="evidence" value="ECO:0007669"/>
    <property type="project" value="UniProtKB-KW"/>
</dbReference>
<evidence type="ECO:0000256" key="1">
    <source>
        <dbReference type="ARBA" id="ARBA00022801"/>
    </source>
</evidence>
<dbReference type="GO" id="GO:0008664">
    <property type="term" value="F:RNA 2',3'-cyclic 3'-phosphodiesterase activity"/>
    <property type="evidence" value="ECO:0007669"/>
    <property type="project" value="UniProtKB-EC"/>
</dbReference>
<feature type="active site" description="Proton donor" evidence="2">
    <location>
        <position position="45"/>
    </location>
</feature>
<dbReference type="AlphaFoldDB" id="A0A1G1KYQ7"/>
<keyword evidence="3" id="KW-0436">Ligase</keyword>
<feature type="active site" description="Proton acceptor" evidence="2">
    <location>
        <position position="132"/>
    </location>
</feature>
<dbReference type="SUPFAM" id="SSF55144">
    <property type="entry name" value="LigT-like"/>
    <property type="match status" value="1"/>
</dbReference>
<dbReference type="Gene3D" id="3.90.1140.10">
    <property type="entry name" value="Cyclic phosphodiesterase"/>
    <property type="match status" value="1"/>
</dbReference>
<comment type="caution">
    <text evidence="3">The sequence shown here is derived from an EMBL/GenBank/DDBJ whole genome shotgun (WGS) entry which is preliminary data.</text>
</comment>
<accession>A0A1G1KYQ7</accession>
<reference evidence="3 4" key="1">
    <citation type="journal article" date="2016" name="Nat. Commun.">
        <title>Thousands of microbial genomes shed light on interconnected biogeochemical processes in an aquifer system.</title>
        <authorList>
            <person name="Anantharaman K."/>
            <person name="Brown C.T."/>
            <person name="Hug L.A."/>
            <person name="Sharon I."/>
            <person name="Castelle C.J."/>
            <person name="Probst A.J."/>
            <person name="Thomas B.C."/>
            <person name="Singh A."/>
            <person name="Wilkins M.J."/>
            <person name="Karaoz U."/>
            <person name="Brodie E.L."/>
            <person name="Williams K.H."/>
            <person name="Hubbard S.S."/>
            <person name="Banfield J.F."/>
        </authorList>
    </citation>
    <scope>NUCLEOTIDE SEQUENCE [LARGE SCALE GENOMIC DNA]</scope>
</reference>
<gene>
    <name evidence="3" type="ORF">A3G33_07310</name>
</gene>
<dbReference type="InterPro" id="IPR009097">
    <property type="entry name" value="Cyclic_Pdiesterase"/>
</dbReference>
<evidence type="ECO:0000313" key="3">
    <source>
        <dbReference type="EMBL" id="OGW98034.1"/>
    </source>
</evidence>
<dbReference type="EMBL" id="MHFR01000037">
    <property type="protein sequence ID" value="OGW98034.1"/>
    <property type="molecule type" value="Genomic_DNA"/>
</dbReference>
<dbReference type="PANTHER" id="PTHR35561">
    <property type="entry name" value="RNA 2',3'-CYCLIC PHOSPHODIESTERASE"/>
    <property type="match status" value="1"/>
</dbReference>
<organism evidence="3 4">
    <name type="scientific">Candidatus Danuiimicrobium aquiferis</name>
    <dbReference type="NCBI Taxonomy" id="1801832"/>
    <lineage>
        <taxon>Bacteria</taxon>
        <taxon>Pseudomonadati</taxon>
        <taxon>Candidatus Omnitrophota</taxon>
        <taxon>Candidatus Danuiimicrobium</taxon>
    </lineage>
</organism>
<dbReference type="InterPro" id="IPR004175">
    <property type="entry name" value="RNA_CPDase"/>
</dbReference>
<feature type="short sequence motif" description="HXTX 2" evidence="2">
    <location>
        <begin position="132"/>
        <end position="135"/>
    </location>
</feature>
<sequence length="200" mass="22906">MDQETVRAFLSIPFSAEFKQSADQRIQKIKLEYKNFRFLPAENWHLTLYFFGNITEEEKNKVIQALDPVASEFNPFEVTLESIGAFPDERKPRLIWAGVGGNIDMLTQLKKRIEQVLKKMKFPVEDRPFKPHMTIARLKANVRSGSVHFPATLFQDFPCEKVDSLSLMKSTLTPQGAIYEPIHSFAFKTSSGTVSKSARF</sequence>
<dbReference type="GO" id="GO:0004113">
    <property type="term" value="F:2',3'-cyclic-nucleotide 3'-phosphodiesterase activity"/>
    <property type="evidence" value="ECO:0007669"/>
    <property type="project" value="InterPro"/>
</dbReference>
<comment type="similarity">
    <text evidence="2">Belongs to the 2H phosphoesterase superfamily. ThpR family.</text>
</comment>
<comment type="function">
    <text evidence="2">Hydrolyzes RNA 2',3'-cyclic phosphodiester to an RNA 2'-phosphomonoester.</text>
</comment>
<protein>
    <recommendedName>
        <fullName evidence="2">RNA 2',3'-cyclic phosphodiesterase</fullName>
        <shortName evidence="2">RNA 2',3'-CPDase</shortName>
        <ecNumber evidence="2">3.1.4.58</ecNumber>
    </recommendedName>
</protein>